<dbReference type="EMBL" id="JANPWB010000010">
    <property type="protein sequence ID" value="KAJ1146894.1"/>
    <property type="molecule type" value="Genomic_DNA"/>
</dbReference>
<evidence type="ECO:0000313" key="2">
    <source>
        <dbReference type="EMBL" id="KAJ1146894.1"/>
    </source>
</evidence>
<keyword evidence="3" id="KW-1185">Reference proteome</keyword>
<accession>A0AAV7R282</accession>
<protein>
    <submittedName>
        <fullName evidence="2">Uncharacterized protein</fullName>
    </submittedName>
</protein>
<dbReference type="AlphaFoldDB" id="A0AAV7R282"/>
<name>A0AAV7R282_PLEWA</name>
<dbReference type="Proteomes" id="UP001066276">
    <property type="component" value="Chromosome 6"/>
</dbReference>
<evidence type="ECO:0000256" key="1">
    <source>
        <dbReference type="SAM" id="MobiDB-lite"/>
    </source>
</evidence>
<proteinExistence type="predicted"/>
<feature type="region of interest" description="Disordered" evidence="1">
    <location>
        <begin position="216"/>
        <end position="330"/>
    </location>
</feature>
<reference evidence="2" key="1">
    <citation type="journal article" date="2022" name="bioRxiv">
        <title>Sequencing and chromosome-scale assembly of the giantPleurodeles waltlgenome.</title>
        <authorList>
            <person name="Brown T."/>
            <person name="Elewa A."/>
            <person name="Iarovenko S."/>
            <person name="Subramanian E."/>
            <person name="Araus A.J."/>
            <person name="Petzold A."/>
            <person name="Susuki M."/>
            <person name="Suzuki K.-i.T."/>
            <person name="Hayashi T."/>
            <person name="Toyoda A."/>
            <person name="Oliveira C."/>
            <person name="Osipova E."/>
            <person name="Leigh N.D."/>
            <person name="Simon A."/>
            <person name="Yun M.H."/>
        </authorList>
    </citation>
    <scope>NUCLEOTIDE SEQUENCE</scope>
    <source>
        <strain evidence="2">20211129_DDA</strain>
        <tissue evidence="2">Liver</tissue>
    </source>
</reference>
<gene>
    <name evidence="2" type="ORF">NDU88_013147</name>
</gene>
<organism evidence="2 3">
    <name type="scientific">Pleurodeles waltl</name>
    <name type="common">Iberian ribbed newt</name>
    <dbReference type="NCBI Taxonomy" id="8319"/>
    <lineage>
        <taxon>Eukaryota</taxon>
        <taxon>Metazoa</taxon>
        <taxon>Chordata</taxon>
        <taxon>Craniata</taxon>
        <taxon>Vertebrata</taxon>
        <taxon>Euteleostomi</taxon>
        <taxon>Amphibia</taxon>
        <taxon>Batrachia</taxon>
        <taxon>Caudata</taxon>
        <taxon>Salamandroidea</taxon>
        <taxon>Salamandridae</taxon>
        <taxon>Pleurodelinae</taxon>
        <taxon>Pleurodeles</taxon>
    </lineage>
</organism>
<evidence type="ECO:0000313" key="3">
    <source>
        <dbReference type="Proteomes" id="UP001066276"/>
    </source>
</evidence>
<comment type="caution">
    <text evidence="2">The sequence shown here is derived from an EMBL/GenBank/DDBJ whole genome shotgun (WGS) entry which is preliminary data.</text>
</comment>
<sequence>MVIHEQHLREVTSPHYCREVFVNCSSRDNDVLHSTSGAGSRVKRKPSQRAEPQLRMPGERSLKDAISLVEAKEQPEAWAQSVNEDRVTDHGRDLEVHMCALMFDGTYHGRDLEVHMCALMFDGRDHGRDLEVHMCAQMFDGTDHGRDLEIHMCAQMFDGTDHGRDLEVHMCALMFDGTDHGRDLEIHMCALMFDGTDHGRDLEEVIQIRDKAKGVPWRIPQAGNGGGGAQSRKRGALTAGVGSSSTGRLYGEETGRAHGPSEEQGPFPIREGQPARAGAGGRSPGAAEETGCHRLRVVPPASSLAAQRGEPRPGHQPSRHPEKKKTPLED</sequence>
<feature type="region of interest" description="Disordered" evidence="1">
    <location>
        <begin position="32"/>
        <end position="59"/>
    </location>
</feature>
<feature type="compositionally biased region" description="Basic and acidic residues" evidence="1">
    <location>
        <begin position="250"/>
        <end position="261"/>
    </location>
</feature>